<evidence type="ECO:0000313" key="2">
    <source>
        <dbReference type="EMBL" id="KAH7130505.1"/>
    </source>
</evidence>
<name>A0A9P9ITH0_9PLEO</name>
<accession>A0A9P9ITH0</accession>
<dbReference type="Proteomes" id="UP000700596">
    <property type="component" value="Unassembled WGS sequence"/>
</dbReference>
<dbReference type="EMBL" id="JAGMWT010000004">
    <property type="protein sequence ID" value="KAH7130505.1"/>
    <property type="molecule type" value="Genomic_DNA"/>
</dbReference>
<proteinExistence type="predicted"/>
<protein>
    <submittedName>
        <fullName evidence="2">Uncharacterized protein</fullName>
    </submittedName>
</protein>
<gene>
    <name evidence="2" type="ORF">B0J11DRAFT_504284</name>
</gene>
<organism evidence="2 3">
    <name type="scientific">Dendryphion nanum</name>
    <dbReference type="NCBI Taxonomy" id="256645"/>
    <lineage>
        <taxon>Eukaryota</taxon>
        <taxon>Fungi</taxon>
        <taxon>Dikarya</taxon>
        <taxon>Ascomycota</taxon>
        <taxon>Pezizomycotina</taxon>
        <taxon>Dothideomycetes</taxon>
        <taxon>Pleosporomycetidae</taxon>
        <taxon>Pleosporales</taxon>
        <taxon>Torulaceae</taxon>
        <taxon>Dendryphion</taxon>
    </lineage>
</organism>
<feature type="compositionally biased region" description="Low complexity" evidence="1">
    <location>
        <begin position="45"/>
        <end position="64"/>
    </location>
</feature>
<feature type="region of interest" description="Disordered" evidence="1">
    <location>
        <begin position="43"/>
        <end position="143"/>
    </location>
</feature>
<evidence type="ECO:0000256" key="1">
    <source>
        <dbReference type="SAM" id="MobiDB-lite"/>
    </source>
</evidence>
<feature type="compositionally biased region" description="Basic and acidic residues" evidence="1">
    <location>
        <begin position="65"/>
        <end position="76"/>
    </location>
</feature>
<comment type="caution">
    <text evidence="2">The sequence shown here is derived from an EMBL/GenBank/DDBJ whole genome shotgun (WGS) entry which is preliminary data.</text>
</comment>
<feature type="compositionally biased region" description="Basic and acidic residues" evidence="1">
    <location>
        <begin position="99"/>
        <end position="123"/>
    </location>
</feature>
<feature type="region of interest" description="Disordered" evidence="1">
    <location>
        <begin position="234"/>
        <end position="256"/>
    </location>
</feature>
<dbReference type="AlphaFoldDB" id="A0A9P9ITH0"/>
<reference evidence="2" key="1">
    <citation type="journal article" date="2021" name="Nat. Commun.">
        <title>Genetic determinants of endophytism in the Arabidopsis root mycobiome.</title>
        <authorList>
            <person name="Mesny F."/>
            <person name="Miyauchi S."/>
            <person name="Thiergart T."/>
            <person name="Pickel B."/>
            <person name="Atanasova L."/>
            <person name="Karlsson M."/>
            <person name="Huettel B."/>
            <person name="Barry K.W."/>
            <person name="Haridas S."/>
            <person name="Chen C."/>
            <person name="Bauer D."/>
            <person name="Andreopoulos W."/>
            <person name="Pangilinan J."/>
            <person name="LaButti K."/>
            <person name="Riley R."/>
            <person name="Lipzen A."/>
            <person name="Clum A."/>
            <person name="Drula E."/>
            <person name="Henrissat B."/>
            <person name="Kohler A."/>
            <person name="Grigoriev I.V."/>
            <person name="Martin F.M."/>
            <person name="Hacquard S."/>
        </authorList>
    </citation>
    <scope>NUCLEOTIDE SEQUENCE</scope>
    <source>
        <strain evidence="2">MPI-CAGE-CH-0243</strain>
    </source>
</reference>
<sequence length="278" mass="32328">MSSSRLEEFFTPGMLANTGSHRNIWACHGPNYHTHTYYNYPFPGPGNSSNHNNPSPNSSPTNTPEMRERKETKDIVWPHYGPATPLATKSRLSSPKPLSIKEKRKENTREKRKDKPAQKEDSYHWTYTSTSTSHTSTTSYKTKTHTPFHRMKIADLVHEEMLLDLERLRLEGGVMTDEEFVGRLGVWERVRERERVERERERKEKERRREREREISLALFRTSVLIEEVDARRGKRGRIAGGSRSKSVKGREREREEWVRWVERGSGRVLGGGGGRAE</sequence>
<feature type="compositionally biased region" description="Low complexity" evidence="1">
    <location>
        <begin position="126"/>
        <end position="141"/>
    </location>
</feature>
<keyword evidence="3" id="KW-1185">Reference proteome</keyword>
<evidence type="ECO:0000313" key="3">
    <source>
        <dbReference type="Proteomes" id="UP000700596"/>
    </source>
</evidence>